<dbReference type="Proteomes" id="UP000572754">
    <property type="component" value="Unassembled WGS sequence"/>
</dbReference>
<evidence type="ECO:0000313" key="1">
    <source>
        <dbReference type="EMBL" id="KAF5663029.1"/>
    </source>
</evidence>
<reference evidence="2" key="1">
    <citation type="journal article" date="2020" name="BMC Genomics">
        <title>Correction to: Identification and distribution of gene clusters required for synthesis of sphingolipid metabolism inhibitors in diverse species of the filamentous fungus Fusarium.</title>
        <authorList>
            <person name="Kim H.S."/>
            <person name="Lohmar J.M."/>
            <person name="Busman M."/>
            <person name="Brown D.W."/>
            <person name="Naumann T.A."/>
            <person name="Divon H.H."/>
            <person name="Lysoe E."/>
            <person name="Uhlig S."/>
            <person name="Proctor R.H."/>
        </authorList>
    </citation>
    <scope>NUCLEOTIDE SEQUENCE [LARGE SCALE GENOMIC DNA]</scope>
    <source>
        <strain evidence="2">NRRL 25331</strain>
    </source>
</reference>
<keyword evidence="2" id="KW-1185">Reference proteome</keyword>
<dbReference type="PANTHER" id="PTHR33307:SF6">
    <property type="entry name" value="ALPHA-RHAMNOSIDASE (EUROFUNG)-RELATED"/>
    <property type="match status" value="1"/>
</dbReference>
<proteinExistence type="predicted"/>
<reference evidence="1 2" key="2">
    <citation type="submission" date="2020-05" db="EMBL/GenBank/DDBJ databases">
        <title>Identification and distribution of gene clusters putatively required for synthesis of sphingolipid metabolism inhibitors in phylogenetically diverse species of the filamentous fungus Fusarium.</title>
        <authorList>
            <person name="Kim H.-S."/>
            <person name="Busman M."/>
            <person name="Brown D.W."/>
            <person name="Divon H."/>
            <person name="Uhlig S."/>
            <person name="Proctor R.H."/>
        </authorList>
    </citation>
    <scope>NUCLEOTIDE SEQUENCE [LARGE SCALE GENOMIC DNA]</scope>
    <source>
        <strain evidence="1 2">NRRL 25331</strain>
    </source>
</reference>
<evidence type="ECO:0000313" key="2">
    <source>
        <dbReference type="Proteomes" id="UP000572754"/>
    </source>
</evidence>
<comment type="caution">
    <text evidence="1">The sequence shown here is derived from an EMBL/GenBank/DDBJ whole genome shotgun (WGS) entry which is preliminary data.</text>
</comment>
<dbReference type="Gene3D" id="2.60.120.260">
    <property type="entry name" value="Galactose-binding domain-like"/>
    <property type="match status" value="1"/>
</dbReference>
<dbReference type="Pfam" id="PF25788">
    <property type="entry name" value="Ig_Rha78A_N"/>
    <property type="match status" value="1"/>
</dbReference>
<organism evidence="1 2">
    <name type="scientific">Fusarium circinatum</name>
    <name type="common">Pitch canker fungus</name>
    <name type="synonym">Gibberella circinata</name>
    <dbReference type="NCBI Taxonomy" id="48490"/>
    <lineage>
        <taxon>Eukaryota</taxon>
        <taxon>Fungi</taxon>
        <taxon>Dikarya</taxon>
        <taxon>Ascomycota</taxon>
        <taxon>Pezizomycotina</taxon>
        <taxon>Sordariomycetes</taxon>
        <taxon>Hypocreomycetidae</taxon>
        <taxon>Hypocreales</taxon>
        <taxon>Nectriaceae</taxon>
        <taxon>Fusarium</taxon>
        <taxon>Fusarium fujikuroi species complex</taxon>
    </lineage>
</organism>
<dbReference type="InterPro" id="IPR013783">
    <property type="entry name" value="Ig-like_fold"/>
</dbReference>
<name>A0A8H5T5R4_FUSCI</name>
<dbReference type="Gene3D" id="2.60.40.10">
    <property type="entry name" value="Immunoglobulins"/>
    <property type="match status" value="1"/>
</dbReference>
<protein>
    <submittedName>
        <fullName evidence="1">Alpha-rhamnosidase</fullName>
    </submittedName>
</protein>
<gene>
    <name evidence="1" type="ORF">FCIRC_11313</name>
</gene>
<dbReference type="InterPro" id="IPR016007">
    <property type="entry name" value="Alpha_rhamnosid"/>
</dbReference>
<dbReference type="EMBL" id="JAAQPE010000440">
    <property type="protein sequence ID" value="KAF5663029.1"/>
    <property type="molecule type" value="Genomic_DNA"/>
</dbReference>
<sequence length="199" mass="22300">MPNSRPSFDRRTCIPVGSSDILLPKVARLKFEHHHSGLGVDTSRPRLSWSFETSPSTATSWIQTSYQIEVTFSGTSDAHVFTIEIEESVLVPWPARPLSSRGSASVRVRVYGRSLEEDSPMLQTSPWSTPATVEIALLESSYFKASFITSAERIRPHGPLRPIRLYKEFTSPQDVKDFSRARLYITGLGVFEATINGQR</sequence>
<dbReference type="PANTHER" id="PTHR33307">
    <property type="entry name" value="ALPHA-RHAMNOSIDASE (EUROFUNG)"/>
    <property type="match status" value="1"/>
</dbReference>
<dbReference type="AlphaFoldDB" id="A0A8H5T5R4"/>
<feature type="non-terminal residue" evidence="1">
    <location>
        <position position="1"/>
    </location>
</feature>
<accession>A0A8H5T5R4</accession>